<dbReference type="InterPro" id="IPR007085">
    <property type="entry name" value="DNA/pantothenate-metab_flavo_C"/>
</dbReference>
<dbReference type="EMBL" id="DQ812525">
    <property type="protein sequence ID" value="ABI15608.1"/>
    <property type="molecule type" value="Genomic_DNA"/>
</dbReference>
<accession>A1Y023</accession>
<dbReference type="Gene3D" id="3.40.50.10300">
    <property type="entry name" value="CoaB-like"/>
    <property type="match status" value="1"/>
</dbReference>
<dbReference type="InterPro" id="IPR005252">
    <property type="entry name" value="CoaBC"/>
</dbReference>
<dbReference type="InterPro" id="IPR035929">
    <property type="entry name" value="CoaB-like_sf"/>
</dbReference>
<keyword evidence="2" id="KW-0210">Decarboxylase</keyword>
<name>A1Y023_SPIBA</name>
<dbReference type="PANTHER" id="PTHR14359:SF6">
    <property type="entry name" value="PHOSPHOPANTOTHENOYLCYSTEINE DECARBOXYLASE"/>
    <property type="match status" value="1"/>
</dbReference>
<organism evidence="9">
    <name type="scientific">Spironucleus barkhanus</name>
    <dbReference type="NCBI Taxonomy" id="103874"/>
    <lineage>
        <taxon>Eukaryota</taxon>
        <taxon>Metamonada</taxon>
        <taxon>Diplomonadida</taxon>
        <taxon>Hexamitidae</taxon>
        <taxon>Hexamitinae</taxon>
        <taxon>Spironucleus</taxon>
    </lineage>
</organism>
<dbReference type="GO" id="GO:0010181">
    <property type="term" value="F:FMN binding"/>
    <property type="evidence" value="ECO:0007669"/>
    <property type="project" value="InterPro"/>
</dbReference>
<dbReference type="Pfam" id="PF02441">
    <property type="entry name" value="Flavoprotein"/>
    <property type="match status" value="1"/>
</dbReference>
<dbReference type="AlphaFoldDB" id="A1Y023"/>
<dbReference type="GO" id="GO:0015937">
    <property type="term" value="P:coenzyme A biosynthetic process"/>
    <property type="evidence" value="ECO:0007669"/>
    <property type="project" value="UniProtKB-KW"/>
</dbReference>
<dbReference type="GO" id="GO:0004632">
    <property type="term" value="F:phosphopantothenate--cysteine ligase activity"/>
    <property type="evidence" value="ECO:0007669"/>
    <property type="project" value="InterPro"/>
</dbReference>
<sequence>MPQEVLQLRLLGVLVRHFWSSATQYIISRLRSECPRIGPHSSCAAWPYSGRYVSPMLPPGRPARPLCPTASPASSELAGTASGTTPPRRHAVHATPLRRYVMRCCERACMSELSFRTPLQMDFSPCHSVLAGKTVLLGVTGSIAAYKAADIASSLQKLGVTTHAVLTAAAQEFITPLTLQTLTRNRVITQQFDIGVEMNVEHVALAKAADLLLIAPATANVIAKLAHGLCDDFLSTTALATRAQLVVCPAMNTNMLEHPATQQNLSILRGRGAVVVASQTGMLACGDVGDGKLAPVQLIVDRVAALLLGGTSLAGKTVVVSAGPTLEDFDPFRFLSNNSSGKMGRDIARACEMLGARVHLVAAESYPGFGGVWTKTRSAADMHAALMADFPVADFVFMAAAVSDFSPVRSDRKLKKTEEAAEMRRTRDILAEMGAAKTHQVLCGFAAETENLRAYGEDKLRRKNLDFIAVNQIGGAVGFQSSSNEIMLLDRLGGEHHSGVMDKLDIARWLVQIVTAAK</sequence>
<dbReference type="SUPFAM" id="SSF102645">
    <property type="entry name" value="CoaB-like"/>
    <property type="match status" value="1"/>
</dbReference>
<evidence type="ECO:0000256" key="3">
    <source>
        <dbReference type="ARBA" id="ARBA00022993"/>
    </source>
</evidence>
<dbReference type="HAMAP" id="MF_02225">
    <property type="entry name" value="CoaBC"/>
    <property type="match status" value="1"/>
</dbReference>
<evidence type="ECO:0000313" key="9">
    <source>
        <dbReference type="EMBL" id="ABI15608.1"/>
    </source>
</evidence>
<protein>
    <submittedName>
        <fullName evidence="9">Phosphopantothenoylcysteine decarboxylase</fullName>
    </submittedName>
</protein>
<keyword evidence="3" id="KW-0173">Coenzyme A biosynthesis</keyword>
<evidence type="ECO:0000256" key="2">
    <source>
        <dbReference type="ARBA" id="ARBA00022793"/>
    </source>
</evidence>
<evidence type="ECO:0000256" key="4">
    <source>
        <dbReference type="ARBA" id="ARBA00023239"/>
    </source>
</evidence>
<dbReference type="Gene3D" id="3.40.50.1950">
    <property type="entry name" value="Flavin prenyltransferase-like"/>
    <property type="match status" value="1"/>
</dbReference>
<dbReference type="GO" id="GO:0004633">
    <property type="term" value="F:phosphopantothenoylcysteine decarboxylase activity"/>
    <property type="evidence" value="ECO:0007669"/>
    <property type="project" value="InterPro"/>
</dbReference>
<comment type="similarity">
    <text evidence="1">Belongs to the PPC synthetase family.</text>
</comment>
<dbReference type="InterPro" id="IPR036551">
    <property type="entry name" value="Flavin_trans-like"/>
</dbReference>
<dbReference type="Pfam" id="PF04127">
    <property type="entry name" value="DFP"/>
    <property type="match status" value="1"/>
</dbReference>
<dbReference type="PANTHER" id="PTHR14359">
    <property type="entry name" value="HOMO-OLIGOMERIC FLAVIN CONTAINING CYS DECARBOXYLASE FAMILY"/>
    <property type="match status" value="1"/>
</dbReference>
<evidence type="ECO:0000259" key="7">
    <source>
        <dbReference type="Pfam" id="PF02441"/>
    </source>
</evidence>
<dbReference type="InterPro" id="IPR003382">
    <property type="entry name" value="Flavoprotein"/>
</dbReference>
<feature type="domain" description="DNA/pantothenate metabolism flavoprotein C-terminal" evidence="8">
    <location>
        <begin position="313"/>
        <end position="515"/>
    </location>
</feature>
<proteinExistence type="inferred from homology"/>
<evidence type="ECO:0000259" key="8">
    <source>
        <dbReference type="Pfam" id="PF04127"/>
    </source>
</evidence>
<keyword evidence="4" id="KW-0456">Lyase</keyword>
<evidence type="ECO:0000256" key="6">
    <source>
        <dbReference type="SAM" id="MobiDB-lite"/>
    </source>
</evidence>
<dbReference type="SUPFAM" id="SSF52507">
    <property type="entry name" value="Homo-oligomeric flavin-containing Cys decarboxylases, HFCD"/>
    <property type="match status" value="1"/>
</dbReference>
<reference evidence="9" key="1">
    <citation type="journal article" date="2007" name="BMC Genomics">
        <title>A genomic survey of the fish parasite Spironucleus salmonicida indicates genomic plasticity among diplomonads and significant lateral gene transfer in eukaryote genome evolution.</title>
        <authorList>
            <person name="Andersson J.O."/>
            <person name="Sjogren A.M."/>
            <person name="Horner D.S."/>
            <person name="Murphy C.A."/>
            <person name="Dyal P.L."/>
            <person name="Svard S.G."/>
            <person name="Logsdon J.M.Jr."/>
            <person name="Ragan M.A."/>
            <person name="Hirt R.P."/>
            <person name="Roger A.J."/>
        </authorList>
    </citation>
    <scope>NUCLEOTIDE SEQUENCE</scope>
    <source>
        <strain evidence="9">ATCC 50380</strain>
    </source>
</reference>
<feature type="region of interest" description="Disordered" evidence="6">
    <location>
        <begin position="63"/>
        <end position="89"/>
    </location>
</feature>
<dbReference type="GO" id="GO:0071513">
    <property type="term" value="C:phosphopantothenoylcysteine decarboxylase complex"/>
    <property type="evidence" value="ECO:0007669"/>
    <property type="project" value="TreeGrafter"/>
</dbReference>
<dbReference type="GO" id="GO:0015941">
    <property type="term" value="P:pantothenate catabolic process"/>
    <property type="evidence" value="ECO:0007669"/>
    <property type="project" value="InterPro"/>
</dbReference>
<evidence type="ECO:0000256" key="1">
    <source>
        <dbReference type="ARBA" id="ARBA00005703"/>
    </source>
</evidence>
<evidence type="ECO:0000256" key="5">
    <source>
        <dbReference type="ARBA" id="ARBA00038350"/>
    </source>
</evidence>
<feature type="domain" description="Flavoprotein" evidence="7">
    <location>
        <begin position="133"/>
        <end position="305"/>
    </location>
</feature>
<comment type="similarity">
    <text evidence="5">Belongs to the HFCD (homooligomeric flavin containing Cys decarboxylase) superfamily.</text>
</comment>
<dbReference type="NCBIfam" id="TIGR00521">
    <property type="entry name" value="coaBC_dfp"/>
    <property type="match status" value="1"/>
</dbReference>